<dbReference type="PROSITE" id="PS51186">
    <property type="entry name" value="GNAT"/>
    <property type="match status" value="1"/>
</dbReference>
<evidence type="ECO:0000313" key="2">
    <source>
        <dbReference type="EMBL" id="KAK4497766.1"/>
    </source>
</evidence>
<dbReference type="EMBL" id="JAXOVC010000008">
    <property type="protein sequence ID" value="KAK4497766.1"/>
    <property type="molecule type" value="Genomic_DNA"/>
</dbReference>
<proteinExistence type="predicted"/>
<feature type="domain" description="N-acetyltransferase" evidence="1">
    <location>
        <begin position="64"/>
        <end position="214"/>
    </location>
</feature>
<dbReference type="SUPFAM" id="SSF55729">
    <property type="entry name" value="Acyl-CoA N-acyltransferases (Nat)"/>
    <property type="match status" value="1"/>
</dbReference>
<dbReference type="Gene3D" id="3.40.630.30">
    <property type="match status" value="1"/>
</dbReference>
<accession>A0ABR0E964</accession>
<evidence type="ECO:0000259" key="1">
    <source>
        <dbReference type="PROSITE" id="PS51186"/>
    </source>
</evidence>
<name>A0ABR0E964_ZASCE</name>
<dbReference type="InterPro" id="IPR052523">
    <property type="entry name" value="Trichothecene_AcTrans"/>
</dbReference>
<dbReference type="Proteomes" id="UP001305779">
    <property type="component" value="Unassembled WGS sequence"/>
</dbReference>
<comment type="caution">
    <text evidence="2">The sequence shown here is derived from an EMBL/GenBank/DDBJ whole genome shotgun (WGS) entry which is preliminary data.</text>
</comment>
<dbReference type="InterPro" id="IPR000182">
    <property type="entry name" value="GNAT_dom"/>
</dbReference>
<dbReference type="Pfam" id="PF13673">
    <property type="entry name" value="Acetyltransf_10"/>
    <property type="match status" value="1"/>
</dbReference>
<gene>
    <name evidence="2" type="ORF">PRZ48_010419</name>
</gene>
<dbReference type="InterPro" id="IPR016181">
    <property type="entry name" value="Acyl_CoA_acyltransferase"/>
</dbReference>
<dbReference type="PANTHER" id="PTHR42791:SF14">
    <property type="entry name" value="N-ACETYLTRANSFERASE DOMAIN-CONTAINING PROTEIN"/>
    <property type="match status" value="1"/>
</dbReference>
<sequence>MTTLKLDYVQPDDIPTVALLDRKAFYKNEHPYIETMHPDSGTPEGFDRKVEQWRERLNHLLPNEHFLKVTDTETKQILLSGTWYTPCQIEDSLTKLTQEPKISGPYWKTEDDLAWAQHLSIRYTQRRRDAFRNNKGQLFAIKHLAVDPAVQGKGAGSVFMKWGIQQADRSGLECIVESSMRSEGYYQKWGFERREHVRFEVPPEETRWKGKGVQEYVWMVRSPKAGTTS</sequence>
<dbReference type="PANTHER" id="PTHR42791">
    <property type="entry name" value="GNAT FAMILY ACETYLTRANSFERASE"/>
    <property type="match status" value="1"/>
</dbReference>
<keyword evidence="3" id="KW-1185">Reference proteome</keyword>
<protein>
    <recommendedName>
        <fullName evidence="1">N-acetyltransferase domain-containing protein</fullName>
    </recommendedName>
</protein>
<dbReference type="CDD" id="cd04301">
    <property type="entry name" value="NAT_SF"/>
    <property type="match status" value="1"/>
</dbReference>
<evidence type="ECO:0000313" key="3">
    <source>
        <dbReference type="Proteomes" id="UP001305779"/>
    </source>
</evidence>
<organism evidence="2 3">
    <name type="scientific">Zasmidium cellare</name>
    <name type="common">Wine cellar mold</name>
    <name type="synonym">Racodium cellare</name>
    <dbReference type="NCBI Taxonomy" id="395010"/>
    <lineage>
        <taxon>Eukaryota</taxon>
        <taxon>Fungi</taxon>
        <taxon>Dikarya</taxon>
        <taxon>Ascomycota</taxon>
        <taxon>Pezizomycotina</taxon>
        <taxon>Dothideomycetes</taxon>
        <taxon>Dothideomycetidae</taxon>
        <taxon>Mycosphaerellales</taxon>
        <taxon>Mycosphaerellaceae</taxon>
        <taxon>Zasmidium</taxon>
    </lineage>
</organism>
<reference evidence="2 3" key="1">
    <citation type="journal article" date="2023" name="G3 (Bethesda)">
        <title>A chromosome-level genome assembly of Zasmidium syzygii isolated from banana leaves.</title>
        <authorList>
            <person name="van Westerhoven A.C."/>
            <person name="Mehrabi R."/>
            <person name="Talebi R."/>
            <person name="Steentjes M.B.F."/>
            <person name="Corcolon B."/>
            <person name="Chong P.A."/>
            <person name="Kema G.H.J."/>
            <person name="Seidl M.F."/>
        </authorList>
    </citation>
    <scope>NUCLEOTIDE SEQUENCE [LARGE SCALE GENOMIC DNA]</scope>
    <source>
        <strain evidence="2 3">P124</strain>
    </source>
</reference>